<organism evidence="1 2">
    <name type="scientific">Ectopseudomonas chengduensis</name>
    <dbReference type="NCBI Taxonomy" id="489632"/>
    <lineage>
        <taxon>Bacteria</taxon>
        <taxon>Pseudomonadati</taxon>
        <taxon>Pseudomonadota</taxon>
        <taxon>Gammaproteobacteria</taxon>
        <taxon>Pseudomonadales</taxon>
        <taxon>Pseudomonadaceae</taxon>
        <taxon>Ectopseudomonas</taxon>
    </lineage>
</organism>
<dbReference type="InterPro" id="IPR050219">
    <property type="entry name" value="DnaG_primase"/>
</dbReference>
<dbReference type="SUPFAM" id="SSF56731">
    <property type="entry name" value="DNA primase core"/>
    <property type="match status" value="1"/>
</dbReference>
<evidence type="ECO:0000313" key="2">
    <source>
        <dbReference type="Proteomes" id="UP000199467"/>
    </source>
</evidence>
<dbReference type="Gene3D" id="3.90.980.10">
    <property type="entry name" value="DNA primase, catalytic core, N-terminal domain"/>
    <property type="match status" value="1"/>
</dbReference>
<name>A0A1G6Q9Q3_9GAMM</name>
<dbReference type="EMBL" id="FMZQ01000007">
    <property type="protein sequence ID" value="SDC88387.1"/>
    <property type="molecule type" value="Genomic_DNA"/>
</dbReference>
<dbReference type="PANTHER" id="PTHR30313">
    <property type="entry name" value="DNA PRIMASE"/>
    <property type="match status" value="1"/>
</dbReference>
<dbReference type="CDD" id="cd03364">
    <property type="entry name" value="TOPRIM_DnaG_primases"/>
    <property type="match status" value="1"/>
</dbReference>
<dbReference type="InterPro" id="IPR037068">
    <property type="entry name" value="DNA_primase_core_N_sf"/>
</dbReference>
<keyword evidence="2" id="KW-1185">Reference proteome</keyword>
<gene>
    <name evidence="1" type="ORF">SAMN05216576_107303</name>
</gene>
<protein>
    <submittedName>
        <fullName evidence="1">DNA primase</fullName>
    </submittedName>
</protein>
<dbReference type="InterPro" id="IPR034151">
    <property type="entry name" value="TOPRIM_DnaG_bac"/>
</dbReference>
<dbReference type="PANTHER" id="PTHR30313:SF2">
    <property type="entry name" value="DNA PRIMASE"/>
    <property type="match status" value="1"/>
</dbReference>
<proteinExistence type="predicted"/>
<dbReference type="PROSITE" id="PS50880">
    <property type="entry name" value="TOPRIM"/>
    <property type="match status" value="1"/>
</dbReference>
<dbReference type="GO" id="GO:0005737">
    <property type="term" value="C:cytoplasm"/>
    <property type="evidence" value="ECO:0007669"/>
    <property type="project" value="TreeGrafter"/>
</dbReference>
<dbReference type="Proteomes" id="UP000199467">
    <property type="component" value="Unassembled WGS sequence"/>
</dbReference>
<dbReference type="RefSeq" id="WP_017362467.1">
    <property type="nucleotide sequence ID" value="NZ_FMZQ01000007.1"/>
</dbReference>
<sequence>MAAPTQPELMTKSLTVARIYFQKHLQEPAAQQYLKERGFSKDSIRQFEVGYAPDNWRGLVDHFTSHPVRLAGKAAGVITTLKNSDRMIDMFRDRLIFPIRNDAGELVGYGGRLLGEKEGSPKYINTPETPLFQKSQLLYGLHQHKADIAARREALVVEGYVDVITTSAAGLGISVAPMGTALTGEQVQLLMGLGVRKIWLCLDGDAAGQSAAERNLAVIMQHYHPSLDIRIVLLPDGDDPDSLIRKQGKKSLEALMADALALPQYIDSLCRKGLPDKLGLEDKACYLVAMEQYLDMASGALQDALLAQSCAVTGLKSEQIASGKYQRQQDNAVAEWHPLVALAARWMWHDDNAEVAQRLQRSQAQGKGMRELTALSKLKLGLGGDSDCQMMLAFVKSHGPLLDAEFQQLTRQWPQWRRKLSVEEGIQTLRERPYDRSAAKMIRAALRM</sequence>
<dbReference type="InterPro" id="IPR013264">
    <property type="entry name" value="DNAG_N"/>
</dbReference>
<dbReference type="GeneID" id="57608921"/>
<dbReference type="SMART" id="SM00493">
    <property type="entry name" value="TOPRIM"/>
    <property type="match status" value="1"/>
</dbReference>
<evidence type="ECO:0000313" key="1">
    <source>
        <dbReference type="EMBL" id="SDC88387.1"/>
    </source>
</evidence>
<accession>A0A1G6Q9Q3</accession>
<dbReference type="Pfam" id="PF08275">
    <property type="entry name" value="DNAG_N"/>
    <property type="match status" value="1"/>
</dbReference>
<dbReference type="Gene3D" id="3.40.1360.10">
    <property type="match status" value="1"/>
</dbReference>
<dbReference type="AlphaFoldDB" id="A0A1G6Q9Q3"/>
<dbReference type="GO" id="GO:0006269">
    <property type="term" value="P:DNA replication, synthesis of primer"/>
    <property type="evidence" value="ECO:0007669"/>
    <property type="project" value="TreeGrafter"/>
</dbReference>
<reference evidence="2" key="1">
    <citation type="submission" date="2016-10" db="EMBL/GenBank/DDBJ databases">
        <authorList>
            <person name="Varghese N."/>
            <person name="Submissions S."/>
        </authorList>
    </citation>
    <scope>NUCLEOTIDE SEQUENCE [LARGE SCALE GENOMIC DNA]</scope>
    <source>
        <strain evidence="2">DSM 26382</strain>
    </source>
</reference>
<dbReference type="Pfam" id="PF13155">
    <property type="entry name" value="Toprim_2"/>
    <property type="match status" value="1"/>
</dbReference>
<dbReference type="InterPro" id="IPR006171">
    <property type="entry name" value="TOPRIM_dom"/>
</dbReference>